<accession>A0AAD7STL3</accession>
<evidence type="ECO:0000313" key="3">
    <source>
        <dbReference type="Proteomes" id="UP001221898"/>
    </source>
</evidence>
<protein>
    <submittedName>
        <fullName evidence="2">Uncharacterized protein</fullName>
    </submittedName>
</protein>
<reference evidence="2" key="1">
    <citation type="journal article" date="2023" name="Science">
        <title>Genome structures resolve the early diversification of teleost fishes.</title>
        <authorList>
            <person name="Parey E."/>
            <person name="Louis A."/>
            <person name="Montfort J."/>
            <person name="Bouchez O."/>
            <person name="Roques C."/>
            <person name="Iampietro C."/>
            <person name="Lluch J."/>
            <person name="Castinel A."/>
            <person name="Donnadieu C."/>
            <person name="Desvignes T."/>
            <person name="Floi Bucao C."/>
            <person name="Jouanno E."/>
            <person name="Wen M."/>
            <person name="Mejri S."/>
            <person name="Dirks R."/>
            <person name="Jansen H."/>
            <person name="Henkel C."/>
            <person name="Chen W.J."/>
            <person name="Zahm M."/>
            <person name="Cabau C."/>
            <person name="Klopp C."/>
            <person name="Thompson A.W."/>
            <person name="Robinson-Rechavi M."/>
            <person name="Braasch I."/>
            <person name="Lecointre G."/>
            <person name="Bobe J."/>
            <person name="Postlethwait J.H."/>
            <person name="Berthelot C."/>
            <person name="Roest Crollius H."/>
            <person name="Guiguen Y."/>
        </authorList>
    </citation>
    <scope>NUCLEOTIDE SEQUENCE</scope>
    <source>
        <strain evidence="2">NC1722</strain>
    </source>
</reference>
<evidence type="ECO:0000256" key="1">
    <source>
        <dbReference type="SAM" id="MobiDB-lite"/>
    </source>
</evidence>
<organism evidence="2 3">
    <name type="scientific">Aldrovandia affinis</name>
    <dbReference type="NCBI Taxonomy" id="143900"/>
    <lineage>
        <taxon>Eukaryota</taxon>
        <taxon>Metazoa</taxon>
        <taxon>Chordata</taxon>
        <taxon>Craniata</taxon>
        <taxon>Vertebrata</taxon>
        <taxon>Euteleostomi</taxon>
        <taxon>Actinopterygii</taxon>
        <taxon>Neopterygii</taxon>
        <taxon>Teleostei</taxon>
        <taxon>Notacanthiformes</taxon>
        <taxon>Halosauridae</taxon>
        <taxon>Aldrovandia</taxon>
    </lineage>
</organism>
<evidence type="ECO:0000313" key="2">
    <source>
        <dbReference type="EMBL" id="KAJ8408544.1"/>
    </source>
</evidence>
<gene>
    <name evidence="2" type="ORF">AAFF_G00251790</name>
</gene>
<feature type="region of interest" description="Disordered" evidence="1">
    <location>
        <begin position="25"/>
        <end position="64"/>
    </location>
</feature>
<feature type="compositionally biased region" description="Basic and acidic residues" evidence="1">
    <location>
        <begin position="49"/>
        <end position="61"/>
    </location>
</feature>
<sequence length="111" mass="12347">MTMPPRDGRHPYGTRLCGPAGIARASSARHLPRMATPPLKRTGNLVSADADRRAPKRDQRGRGRCPITQTDVWFISMRAQINRAGRPWQALSGAHSPQSRCTATFPLFRSR</sequence>
<proteinExistence type="predicted"/>
<dbReference type="EMBL" id="JAINUG010000034">
    <property type="protein sequence ID" value="KAJ8408544.1"/>
    <property type="molecule type" value="Genomic_DNA"/>
</dbReference>
<dbReference type="Proteomes" id="UP001221898">
    <property type="component" value="Unassembled WGS sequence"/>
</dbReference>
<comment type="caution">
    <text evidence="2">The sequence shown here is derived from an EMBL/GenBank/DDBJ whole genome shotgun (WGS) entry which is preliminary data.</text>
</comment>
<name>A0AAD7STL3_9TELE</name>
<keyword evidence="3" id="KW-1185">Reference proteome</keyword>
<dbReference type="AlphaFoldDB" id="A0AAD7STL3"/>